<feature type="transmembrane region" description="Helical" evidence="6">
    <location>
        <begin position="166"/>
        <end position="184"/>
    </location>
</feature>
<dbReference type="Proteomes" id="UP000615234">
    <property type="component" value="Unassembled WGS sequence"/>
</dbReference>
<feature type="transmembrane region" description="Helical" evidence="6">
    <location>
        <begin position="356"/>
        <end position="376"/>
    </location>
</feature>
<feature type="transmembrane region" description="Helical" evidence="6">
    <location>
        <begin position="319"/>
        <end position="344"/>
    </location>
</feature>
<reference evidence="7 8" key="1">
    <citation type="submission" date="2020-08" db="EMBL/GenBank/DDBJ databases">
        <title>Genome public.</title>
        <authorList>
            <person name="Liu C."/>
            <person name="Sun Q."/>
        </authorList>
    </citation>
    <scope>NUCLEOTIDE SEQUENCE [LARGE SCALE GENOMIC DNA]</scope>
    <source>
        <strain evidence="7 8">NSJ-10</strain>
    </source>
</reference>
<gene>
    <name evidence="7" type="ORF">H8S09_05975</name>
</gene>
<evidence type="ECO:0000256" key="4">
    <source>
        <dbReference type="ARBA" id="ARBA00022989"/>
    </source>
</evidence>
<keyword evidence="3" id="KW-0133">Cell shape</keyword>
<evidence type="ECO:0000256" key="3">
    <source>
        <dbReference type="ARBA" id="ARBA00022960"/>
    </source>
</evidence>
<dbReference type="InterPro" id="IPR001182">
    <property type="entry name" value="FtsW/RodA"/>
</dbReference>
<keyword evidence="8" id="KW-1185">Reference proteome</keyword>
<organism evidence="7 8">
    <name type="scientific">Coprococcus hominis</name>
    <name type="common">ex Liu et al. 2022</name>
    <dbReference type="NCBI Taxonomy" id="2763039"/>
    <lineage>
        <taxon>Bacteria</taxon>
        <taxon>Bacillati</taxon>
        <taxon>Bacillota</taxon>
        <taxon>Clostridia</taxon>
        <taxon>Lachnospirales</taxon>
        <taxon>Lachnospiraceae</taxon>
        <taxon>Coprococcus</taxon>
    </lineage>
</organism>
<comment type="caution">
    <text evidence="7">The sequence shown here is derived from an EMBL/GenBank/DDBJ whole genome shotgun (WGS) entry which is preliminary data.</text>
</comment>
<keyword evidence="5 6" id="KW-0472">Membrane</keyword>
<comment type="subcellular location">
    <subcellularLocation>
        <location evidence="1">Membrane</location>
        <topology evidence="1">Multi-pass membrane protein</topology>
    </subcellularLocation>
</comment>
<feature type="transmembrane region" description="Helical" evidence="6">
    <location>
        <begin position="114"/>
        <end position="132"/>
    </location>
</feature>
<feature type="transmembrane region" description="Helical" evidence="6">
    <location>
        <begin position="51"/>
        <end position="69"/>
    </location>
</feature>
<sequence length="381" mass="41561">MKHFKQMDISTEKKYRLINYNFKLILFVIAAMIMGSITICSVRPDFLTKQLIGVSACIIGMIVVSLIDYNFICKYYMVLYVINIGLLFLVLVAGSGGGDTGVHRWFYISDSFTIQPSEFAKIILILCTAVFLEKNYENLNTPKVLAKLAVFLAVPVGLIVAEPDLSTSICVMATLFIIIFVGGLSLKLIGIMILVLVPAFGGFIWYIQQDNLPQFLKTYQINRILGHIYGSEYGASSDQQDNSVMAIGSGQLSGKGINNSTVATVKDTNLISEQQTDFIFSAVGEELGFIGSVIIIAILCLIVLQCIRVARHAKDKKGMYIATGIGALVAFQTFINIGVATALLPNTGLPLPFISYGLSSLVSMSAGIGLVLNINLQKKKY</sequence>
<evidence type="ECO:0000256" key="1">
    <source>
        <dbReference type="ARBA" id="ARBA00004141"/>
    </source>
</evidence>
<keyword evidence="2 6" id="KW-0812">Transmembrane</keyword>
<feature type="transmembrane region" description="Helical" evidence="6">
    <location>
        <begin position="76"/>
        <end position="94"/>
    </location>
</feature>
<feature type="transmembrane region" description="Helical" evidence="6">
    <location>
        <begin position="191"/>
        <end position="208"/>
    </location>
</feature>
<evidence type="ECO:0000313" key="8">
    <source>
        <dbReference type="Proteomes" id="UP000615234"/>
    </source>
</evidence>
<dbReference type="EMBL" id="JACOOX010000003">
    <property type="protein sequence ID" value="MBC5662444.1"/>
    <property type="molecule type" value="Genomic_DNA"/>
</dbReference>
<dbReference type="GO" id="GO:0032153">
    <property type="term" value="C:cell division site"/>
    <property type="evidence" value="ECO:0007669"/>
    <property type="project" value="TreeGrafter"/>
</dbReference>
<name>A0A8I0AG28_9FIRM</name>
<dbReference type="PANTHER" id="PTHR30474:SF1">
    <property type="entry name" value="PEPTIDOGLYCAN GLYCOSYLTRANSFERASE MRDB"/>
    <property type="match status" value="1"/>
</dbReference>
<dbReference type="GO" id="GO:0008360">
    <property type="term" value="P:regulation of cell shape"/>
    <property type="evidence" value="ECO:0007669"/>
    <property type="project" value="UniProtKB-KW"/>
</dbReference>
<dbReference type="GO" id="GO:0015648">
    <property type="term" value="F:lipid-linked peptidoglycan transporter activity"/>
    <property type="evidence" value="ECO:0007669"/>
    <property type="project" value="TreeGrafter"/>
</dbReference>
<dbReference type="RefSeq" id="WP_173783613.1">
    <property type="nucleotide sequence ID" value="NZ_JACOOX010000003.1"/>
</dbReference>
<dbReference type="Pfam" id="PF01098">
    <property type="entry name" value="FTSW_RODA_SPOVE"/>
    <property type="match status" value="1"/>
</dbReference>
<dbReference type="GO" id="GO:0005886">
    <property type="term" value="C:plasma membrane"/>
    <property type="evidence" value="ECO:0007669"/>
    <property type="project" value="TreeGrafter"/>
</dbReference>
<keyword evidence="4 6" id="KW-1133">Transmembrane helix</keyword>
<dbReference type="PANTHER" id="PTHR30474">
    <property type="entry name" value="CELL CYCLE PROTEIN"/>
    <property type="match status" value="1"/>
</dbReference>
<protein>
    <submittedName>
        <fullName evidence="7">Rod shape-determining protein RodA</fullName>
    </submittedName>
</protein>
<proteinExistence type="predicted"/>
<evidence type="ECO:0000313" key="7">
    <source>
        <dbReference type="EMBL" id="MBC5662444.1"/>
    </source>
</evidence>
<feature type="transmembrane region" description="Helical" evidence="6">
    <location>
        <begin position="20"/>
        <end position="39"/>
    </location>
</feature>
<accession>A0A8I0AG28</accession>
<dbReference type="GO" id="GO:0051301">
    <property type="term" value="P:cell division"/>
    <property type="evidence" value="ECO:0007669"/>
    <property type="project" value="InterPro"/>
</dbReference>
<feature type="transmembrane region" description="Helical" evidence="6">
    <location>
        <begin position="287"/>
        <end position="307"/>
    </location>
</feature>
<dbReference type="AlphaFoldDB" id="A0A8I0AG28"/>
<evidence type="ECO:0000256" key="2">
    <source>
        <dbReference type="ARBA" id="ARBA00022692"/>
    </source>
</evidence>
<feature type="transmembrane region" description="Helical" evidence="6">
    <location>
        <begin position="144"/>
        <end position="160"/>
    </location>
</feature>
<evidence type="ECO:0000256" key="5">
    <source>
        <dbReference type="ARBA" id="ARBA00023136"/>
    </source>
</evidence>
<evidence type="ECO:0000256" key="6">
    <source>
        <dbReference type="SAM" id="Phobius"/>
    </source>
</evidence>